<dbReference type="InterPro" id="IPR013785">
    <property type="entry name" value="Aldolase_TIM"/>
</dbReference>
<dbReference type="Pfam" id="PF01645">
    <property type="entry name" value="Glu_synthase"/>
    <property type="match status" value="1"/>
</dbReference>
<organism evidence="5 6">
    <name type="scientific">Cyclostephanos tholiformis</name>
    <dbReference type="NCBI Taxonomy" id="382380"/>
    <lineage>
        <taxon>Eukaryota</taxon>
        <taxon>Sar</taxon>
        <taxon>Stramenopiles</taxon>
        <taxon>Ochrophyta</taxon>
        <taxon>Bacillariophyta</taxon>
        <taxon>Coscinodiscophyceae</taxon>
        <taxon>Thalassiosirophycidae</taxon>
        <taxon>Stephanodiscales</taxon>
        <taxon>Stephanodiscaceae</taxon>
        <taxon>Cyclostephanos</taxon>
    </lineage>
</organism>
<comment type="caution">
    <text evidence="5">The sequence shown here is derived from an EMBL/GenBank/DDBJ whole genome shotgun (WGS) entry which is preliminary data.</text>
</comment>
<reference evidence="5 6" key="1">
    <citation type="submission" date="2024-10" db="EMBL/GenBank/DDBJ databases">
        <title>Updated reference genomes for cyclostephanoid diatoms.</title>
        <authorList>
            <person name="Roberts W.R."/>
            <person name="Alverson A.J."/>
        </authorList>
    </citation>
    <scope>NUCLEOTIDE SEQUENCE [LARGE SCALE GENOMIC DNA]</scope>
    <source>
        <strain evidence="5 6">AJA228-03</strain>
    </source>
</reference>
<dbReference type="Proteomes" id="UP001530377">
    <property type="component" value="Unassembled WGS sequence"/>
</dbReference>
<evidence type="ECO:0000313" key="5">
    <source>
        <dbReference type="EMBL" id="KAL3806125.1"/>
    </source>
</evidence>
<feature type="compositionally biased region" description="Low complexity" evidence="2">
    <location>
        <begin position="106"/>
        <end position="126"/>
    </location>
</feature>
<keyword evidence="6" id="KW-1185">Reference proteome</keyword>
<dbReference type="SUPFAM" id="SSF51395">
    <property type="entry name" value="FMN-linked oxidoreductases"/>
    <property type="match status" value="1"/>
</dbReference>
<keyword evidence="3" id="KW-0812">Transmembrane</keyword>
<dbReference type="CDD" id="cd02808">
    <property type="entry name" value="GltS_FMN"/>
    <property type="match status" value="1"/>
</dbReference>
<dbReference type="PANTHER" id="PTHR43819">
    <property type="entry name" value="ARCHAEAL-TYPE GLUTAMATE SYNTHASE [NADPH]"/>
    <property type="match status" value="1"/>
</dbReference>
<keyword evidence="3" id="KW-1133">Transmembrane helix</keyword>
<dbReference type="InterPro" id="IPR002932">
    <property type="entry name" value="Glu_synthdom"/>
</dbReference>
<evidence type="ECO:0000313" key="6">
    <source>
        <dbReference type="Proteomes" id="UP001530377"/>
    </source>
</evidence>
<evidence type="ECO:0000259" key="4">
    <source>
        <dbReference type="Pfam" id="PF01645"/>
    </source>
</evidence>
<dbReference type="EMBL" id="JALLPB020000886">
    <property type="protein sequence ID" value="KAL3806125.1"/>
    <property type="molecule type" value="Genomic_DNA"/>
</dbReference>
<keyword evidence="3" id="KW-0472">Membrane</keyword>
<feature type="transmembrane region" description="Helical" evidence="3">
    <location>
        <begin position="191"/>
        <end position="211"/>
    </location>
</feature>
<dbReference type="Gene3D" id="3.20.20.70">
    <property type="entry name" value="Aldolase class I"/>
    <property type="match status" value="1"/>
</dbReference>
<sequence length="795" mass="87217">MASMMRITTMCINRPLPASFRSPSSSSYYYYYHYHYHSHRHYYTWSTTKTKTTHAFAFGGGVGGHHRRRRHRRGDDDVAFVVEAAAVFDRSTMAHRRHHDANIGRSRSYSSSPPSSSSSSSSSSSPQADEDRVVESSMIADANARSSTDERRRRSSSRGGEGEGEDMRPRMHGHNFPDFVDNWDRNAFRRVGYGLIATTSALAVAPVAYYYPVVVGIDDATNAAMTTMTTSSMDAVDIFSSLRHFLPALLFGGLTATYWKVGTDDIRQRSHAIRRNYPLLGNARYIFETIRPEIRQYFVESDVDGRPYDRMSRSLAYRRSKGVDDTMPFGTRRDVYGIGYEWACHSMFPRYPSHPPPTPDPDVRVDDDDGMAGGGGGGTMKMNTRTTRTTMIGNADFGTSRPYESSLLNVSAMSYGAIGDNAVLALSAGARMGRFYHNTGEGGVSRSHREGGGDLVWNVGTGYFGCGTTSSIDGGRVFDGALFRETISENPTIRMIEVKLSQGAKPGHGGILPKSKITPEIARARKLSYPPDVDCRSPPYHSAFSDQCGLIDFVSSLREHAGGMPVGIKLCVGDPRDVARLVRAMIEMGTGPDFITVDGGEGGTGAAPPEYSDSVGMPLEEGLVVVRNLLIGSGMRSKVRIVASGKVTNGFSLVRTLALGADATCAARAFMLSLGCIQALKCNTNRCPTGIATQDRDLQYGLDPAEKSYRVYNFHRKTMDAAAEIVGTMGHDRFSDVRASDIMRRISDVEVKTLEDYLPSVEPESLLRGCAPKNLQEIWDGTATGARRSALRWIY</sequence>
<protein>
    <recommendedName>
        <fullName evidence="4">Glutamate synthase domain-containing protein</fullName>
    </recommendedName>
</protein>
<comment type="similarity">
    <text evidence="1">Belongs to the glutamate synthase family.</text>
</comment>
<gene>
    <name evidence="5" type="ORF">ACHAXA_004991</name>
</gene>
<evidence type="ECO:0000256" key="1">
    <source>
        <dbReference type="ARBA" id="ARBA00009716"/>
    </source>
</evidence>
<proteinExistence type="inferred from homology"/>
<feature type="domain" description="Glutamate synthase" evidence="4">
    <location>
        <begin position="407"/>
        <end position="731"/>
    </location>
</feature>
<feature type="region of interest" description="Disordered" evidence="2">
    <location>
        <begin position="93"/>
        <end position="175"/>
    </location>
</feature>
<name>A0ABD3R093_9STRA</name>
<accession>A0ABD3R093</accession>
<dbReference type="PANTHER" id="PTHR43819:SF1">
    <property type="entry name" value="ARCHAEAL-TYPE GLUTAMATE SYNTHASE [NADPH]"/>
    <property type="match status" value="1"/>
</dbReference>
<evidence type="ECO:0000256" key="3">
    <source>
        <dbReference type="SAM" id="Phobius"/>
    </source>
</evidence>
<evidence type="ECO:0000256" key="2">
    <source>
        <dbReference type="SAM" id="MobiDB-lite"/>
    </source>
</evidence>
<dbReference type="AlphaFoldDB" id="A0ABD3R093"/>